<dbReference type="InterPro" id="IPR002347">
    <property type="entry name" value="SDR_fam"/>
</dbReference>
<dbReference type="GO" id="GO:0005737">
    <property type="term" value="C:cytoplasm"/>
    <property type="evidence" value="ECO:0007669"/>
    <property type="project" value="TreeGrafter"/>
</dbReference>
<dbReference type="Gene3D" id="3.40.50.720">
    <property type="entry name" value="NAD(P)-binding Rossmann-like Domain"/>
    <property type="match status" value="1"/>
</dbReference>
<name>A0AA39FMQ6_9HYME</name>
<comment type="similarity">
    <text evidence="1 3">Belongs to the short-chain dehydrogenases/reductases (SDR) family.</text>
</comment>
<evidence type="ECO:0000256" key="1">
    <source>
        <dbReference type="ARBA" id="ARBA00006484"/>
    </source>
</evidence>
<accession>A0AA39FMQ6</accession>
<dbReference type="PRINTS" id="PR01167">
    <property type="entry name" value="INSADHFAMILY"/>
</dbReference>
<dbReference type="PANTHER" id="PTHR44229">
    <property type="entry name" value="15-HYDROXYPROSTAGLANDIN DEHYDROGENASE [NAD(+)]"/>
    <property type="match status" value="1"/>
</dbReference>
<dbReference type="InterPro" id="IPR036291">
    <property type="entry name" value="NAD(P)-bd_dom_sf"/>
</dbReference>
<evidence type="ECO:0000313" key="5">
    <source>
        <dbReference type="Proteomes" id="UP001168990"/>
    </source>
</evidence>
<evidence type="ECO:0000256" key="3">
    <source>
        <dbReference type="RuleBase" id="RU000363"/>
    </source>
</evidence>
<dbReference type="PROSITE" id="PS00061">
    <property type="entry name" value="ADH_SHORT"/>
    <property type="match status" value="1"/>
</dbReference>
<sequence length="272" mass="29588">MQIKDKKAILVGTNNRLGVTFCRELLRNGAGIIVIMGNEESNEASAVDELNSEFGQKKVIFFPCDVSNNDQYNGIFKEAVSLLGGLDILINNVDLINENDIMKAIDVNVTAAIRGTLLGVQQMGKDLGGKGGIIVNVTSIIGLEPVAQFPVYSTAKQAIISFSRSFAQPYHYQRTGVKIVVLCPGLSGSYVKDDLNTLNNNSMSVEPGRVTIQLQKVEKVAHGLVYVIRCAQNGSIWVSEDNQPVYEIQPPDTLPQKQDGINHVSDLKNIGL</sequence>
<evidence type="ECO:0008006" key="6">
    <source>
        <dbReference type="Google" id="ProtNLM"/>
    </source>
</evidence>
<organism evidence="4 5">
    <name type="scientific">Microctonus aethiopoides</name>
    <dbReference type="NCBI Taxonomy" id="144406"/>
    <lineage>
        <taxon>Eukaryota</taxon>
        <taxon>Metazoa</taxon>
        <taxon>Ecdysozoa</taxon>
        <taxon>Arthropoda</taxon>
        <taxon>Hexapoda</taxon>
        <taxon>Insecta</taxon>
        <taxon>Pterygota</taxon>
        <taxon>Neoptera</taxon>
        <taxon>Endopterygota</taxon>
        <taxon>Hymenoptera</taxon>
        <taxon>Apocrita</taxon>
        <taxon>Ichneumonoidea</taxon>
        <taxon>Braconidae</taxon>
        <taxon>Euphorinae</taxon>
        <taxon>Microctonus</taxon>
    </lineage>
</organism>
<dbReference type="Pfam" id="PF00106">
    <property type="entry name" value="adh_short"/>
    <property type="match status" value="1"/>
</dbReference>
<keyword evidence="2" id="KW-0560">Oxidoreductase</keyword>
<reference evidence="4" key="2">
    <citation type="submission" date="2023-03" db="EMBL/GenBank/DDBJ databases">
        <authorList>
            <person name="Inwood S.N."/>
            <person name="Skelly J.G."/>
            <person name="Guhlin J."/>
            <person name="Harrop T.W.R."/>
            <person name="Goldson S.G."/>
            <person name="Dearden P.K."/>
        </authorList>
    </citation>
    <scope>NUCLEOTIDE SEQUENCE</scope>
    <source>
        <strain evidence="4">Irish</strain>
        <tissue evidence="4">Whole body</tissue>
    </source>
</reference>
<protein>
    <recommendedName>
        <fullName evidence="6">Alcohol dehydrogenase</fullName>
    </recommendedName>
</protein>
<evidence type="ECO:0000313" key="4">
    <source>
        <dbReference type="EMBL" id="KAK0172484.1"/>
    </source>
</evidence>
<dbReference type="AlphaFoldDB" id="A0AA39FMQ6"/>
<gene>
    <name evidence="4" type="ORF">PV328_005795</name>
</gene>
<dbReference type="EMBL" id="JAQQBS010000002">
    <property type="protein sequence ID" value="KAK0172484.1"/>
    <property type="molecule type" value="Genomic_DNA"/>
</dbReference>
<dbReference type="SUPFAM" id="SSF51735">
    <property type="entry name" value="NAD(P)-binding Rossmann-fold domains"/>
    <property type="match status" value="1"/>
</dbReference>
<dbReference type="Proteomes" id="UP001168990">
    <property type="component" value="Unassembled WGS sequence"/>
</dbReference>
<dbReference type="PANTHER" id="PTHR44229:SF8">
    <property type="entry name" value="ALCOHOL DEHYDROGENASE-RELATED"/>
    <property type="match status" value="1"/>
</dbReference>
<keyword evidence="5" id="KW-1185">Reference proteome</keyword>
<comment type="caution">
    <text evidence="4">The sequence shown here is derived from an EMBL/GenBank/DDBJ whole genome shotgun (WGS) entry which is preliminary data.</text>
</comment>
<dbReference type="InterPro" id="IPR020904">
    <property type="entry name" value="Sc_DH/Rdtase_CS"/>
</dbReference>
<dbReference type="GO" id="GO:0016616">
    <property type="term" value="F:oxidoreductase activity, acting on the CH-OH group of donors, NAD or NADP as acceptor"/>
    <property type="evidence" value="ECO:0007669"/>
    <property type="project" value="TreeGrafter"/>
</dbReference>
<proteinExistence type="inferred from homology"/>
<evidence type="ECO:0000256" key="2">
    <source>
        <dbReference type="ARBA" id="ARBA00023002"/>
    </source>
</evidence>
<reference evidence="4" key="1">
    <citation type="journal article" date="2023" name="bioRxiv">
        <title>Scaffold-level genome assemblies of two parasitoid biocontrol wasps reveal the parthenogenesis mechanism and an associated novel virus.</title>
        <authorList>
            <person name="Inwood S."/>
            <person name="Skelly J."/>
            <person name="Guhlin J."/>
            <person name="Harrop T."/>
            <person name="Goldson S."/>
            <person name="Dearden P."/>
        </authorList>
    </citation>
    <scope>NUCLEOTIDE SEQUENCE</scope>
    <source>
        <strain evidence="4">Irish</strain>
        <tissue evidence="4">Whole body</tissue>
    </source>
</reference>
<dbReference type="PRINTS" id="PR00080">
    <property type="entry name" value="SDRFAMILY"/>
</dbReference>